<dbReference type="InParanoid" id="A0A1E1KJK3"/>
<comment type="caution">
    <text evidence="1">The sequence shown here is derived from an EMBL/GenBank/DDBJ whole genome shotgun (WGS) entry which is preliminary data.</text>
</comment>
<name>A0A1E1KJK3_9HELO</name>
<accession>A0A1E1KJK3</accession>
<evidence type="ECO:0000313" key="1">
    <source>
        <dbReference type="EMBL" id="CZS96984.1"/>
    </source>
</evidence>
<gene>
    <name evidence="1" type="ORF">RCO7_14437</name>
</gene>
<dbReference type="EMBL" id="FJUW01000012">
    <property type="protein sequence ID" value="CZS96984.1"/>
    <property type="molecule type" value="Genomic_DNA"/>
</dbReference>
<sequence>MPRAVFLVVVANGATKFAPTSRLSHQFATRTSSSARAGEIYLREYLTCENIAAADNLVLTSQAKA</sequence>
<dbReference type="Proteomes" id="UP000178129">
    <property type="component" value="Unassembled WGS sequence"/>
</dbReference>
<keyword evidence="2" id="KW-1185">Reference proteome</keyword>
<organism evidence="1 2">
    <name type="scientific">Rhynchosporium graminicola</name>
    <dbReference type="NCBI Taxonomy" id="2792576"/>
    <lineage>
        <taxon>Eukaryota</taxon>
        <taxon>Fungi</taxon>
        <taxon>Dikarya</taxon>
        <taxon>Ascomycota</taxon>
        <taxon>Pezizomycotina</taxon>
        <taxon>Leotiomycetes</taxon>
        <taxon>Helotiales</taxon>
        <taxon>Ploettnerulaceae</taxon>
        <taxon>Rhynchosporium</taxon>
    </lineage>
</organism>
<reference evidence="2" key="1">
    <citation type="submission" date="2016-03" db="EMBL/GenBank/DDBJ databases">
        <authorList>
            <person name="Ploux O."/>
        </authorList>
    </citation>
    <scope>NUCLEOTIDE SEQUENCE [LARGE SCALE GENOMIC DNA]</scope>
    <source>
        <strain evidence="2">UK7</strain>
    </source>
</reference>
<protein>
    <submittedName>
        <fullName evidence="1">Uncharacterized protein</fullName>
    </submittedName>
</protein>
<dbReference type="AlphaFoldDB" id="A0A1E1KJK3"/>
<evidence type="ECO:0000313" key="2">
    <source>
        <dbReference type="Proteomes" id="UP000178129"/>
    </source>
</evidence>
<proteinExistence type="predicted"/>